<dbReference type="SUPFAM" id="SSF57825">
    <property type="entry name" value="Aspartate carbamoyltransferase, Regulatory-chain, C-terminal domain"/>
    <property type="match status" value="1"/>
</dbReference>
<name>A0A1J5TL12_9ARCH</name>
<keyword evidence="10" id="KW-0808">Transferase</keyword>
<keyword evidence="6 7" id="KW-0665">Pyrimidine biosynthesis</keyword>
<dbReference type="GO" id="GO:0016740">
    <property type="term" value="F:transferase activity"/>
    <property type="evidence" value="ECO:0007669"/>
    <property type="project" value="UniProtKB-KW"/>
</dbReference>
<dbReference type="PANTHER" id="PTHR35805">
    <property type="entry name" value="ASPARTATE CARBAMOYLTRANSFERASE REGULATORY CHAIN"/>
    <property type="match status" value="1"/>
</dbReference>
<dbReference type="AlphaFoldDB" id="A0A1J5TL12"/>
<gene>
    <name evidence="7" type="primary">pyrI</name>
    <name evidence="10" type="ORF">BEU01_02300</name>
</gene>
<keyword evidence="4 7" id="KW-0479">Metal-binding</keyword>
<evidence type="ECO:0000259" key="8">
    <source>
        <dbReference type="Pfam" id="PF01948"/>
    </source>
</evidence>
<evidence type="ECO:0000256" key="4">
    <source>
        <dbReference type="ARBA" id="ARBA00022723"/>
    </source>
</evidence>
<comment type="cofactor">
    <cofactor evidence="7">
        <name>Zn(2+)</name>
        <dbReference type="ChEBI" id="CHEBI:29105"/>
    </cofactor>
    <text evidence="7">Binds 1 zinc ion per subunit.</text>
</comment>
<evidence type="ECO:0000256" key="6">
    <source>
        <dbReference type="ARBA" id="ARBA00022975"/>
    </source>
</evidence>
<comment type="similarity">
    <text evidence="2 7">Belongs to the PyrI family.</text>
</comment>
<proteinExistence type="inferred from homology"/>
<dbReference type="InterPro" id="IPR020545">
    <property type="entry name" value="Asp_carbamoyltransf_reg_N"/>
</dbReference>
<evidence type="ECO:0000256" key="7">
    <source>
        <dbReference type="HAMAP-Rule" id="MF_00002"/>
    </source>
</evidence>
<protein>
    <recommendedName>
        <fullName evidence="3 7">Aspartate carbamoyltransferase regulatory chain</fullName>
    </recommendedName>
</protein>
<reference evidence="10 11" key="1">
    <citation type="submission" date="2016-08" db="EMBL/GenBank/DDBJ databases">
        <title>New Insights into Marine Group III Euryarchaeota, from dark to light.</title>
        <authorList>
            <person name="Haro-Moreno J.M."/>
            <person name="Rodriguez-Valera F."/>
            <person name="Lopez-Garcia P."/>
            <person name="Moreira D."/>
            <person name="Martin-Cuadrado A.B."/>
        </authorList>
    </citation>
    <scope>NUCLEOTIDE SEQUENCE [LARGE SCALE GENOMIC DNA]</scope>
    <source>
        <strain evidence="10">CG-Epi4</strain>
    </source>
</reference>
<dbReference type="Gene3D" id="3.30.70.140">
    <property type="entry name" value="Aspartate carbamoyltransferase regulatory subunit, N-terminal domain"/>
    <property type="match status" value="1"/>
</dbReference>
<dbReference type="PANTHER" id="PTHR35805:SF1">
    <property type="entry name" value="ASPARTATE CARBAMOYLTRANSFERASE REGULATORY CHAIN"/>
    <property type="match status" value="1"/>
</dbReference>
<dbReference type="SUPFAM" id="SSF54893">
    <property type="entry name" value="Aspartate carbamoyltransferase, Regulatory-chain, N-terminal domain"/>
    <property type="match status" value="1"/>
</dbReference>
<feature type="binding site" evidence="7">
    <location>
        <position position="140"/>
    </location>
    <ligand>
        <name>Zn(2+)</name>
        <dbReference type="ChEBI" id="CHEBI:29105"/>
    </ligand>
</feature>
<dbReference type="HAMAP" id="MF_00002">
    <property type="entry name" value="Asp_carb_tr_reg"/>
    <property type="match status" value="1"/>
</dbReference>
<organism evidence="10 11">
    <name type="scientific">Marine Group III euryarchaeote CG-Epi4</name>
    <dbReference type="NCBI Taxonomy" id="1888998"/>
    <lineage>
        <taxon>Archaea</taxon>
        <taxon>Methanobacteriati</taxon>
        <taxon>Thermoplasmatota</taxon>
        <taxon>Thermoplasmata</taxon>
        <taxon>Candidatus Thermoprofundales</taxon>
    </lineage>
</organism>
<evidence type="ECO:0000256" key="5">
    <source>
        <dbReference type="ARBA" id="ARBA00022833"/>
    </source>
</evidence>
<feature type="domain" description="Aspartate carbamoyltransferase regulatory subunit N-terminal" evidence="8">
    <location>
        <begin position="6"/>
        <end position="94"/>
    </location>
</feature>
<feature type="domain" description="Aspartate carbamoyltransferase regulatory subunit C-terminal" evidence="9">
    <location>
        <begin position="103"/>
        <end position="149"/>
    </location>
</feature>
<dbReference type="Pfam" id="PF01948">
    <property type="entry name" value="PyrI"/>
    <property type="match status" value="1"/>
</dbReference>
<dbReference type="Proteomes" id="UP000183375">
    <property type="component" value="Unassembled WGS sequence"/>
</dbReference>
<accession>A0A1J5TL12</accession>
<dbReference type="GO" id="GO:0006221">
    <property type="term" value="P:pyrimidine nucleotide biosynthetic process"/>
    <property type="evidence" value="ECO:0007669"/>
    <property type="project" value="UniProtKB-UniRule"/>
</dbReference>
<dbReference type="Pfam" id="PF02748">
    <property type="entry name" value="PyrI_C"/>
    <property type="match status" value="1"/>
</dbReference>
<dbReference type="GO" id="GO:0006207">
    <property type="term" value="P:'de novo' pyrimidine nucleobase biosynthetic process"/>
    <property type="evidence" value="ECO:0007669"/>
    <property type="project" value="InterPro"/>
</dbReference>
<dbReference type="InterPro" id="IPR036793">
    <property type="entry name" value="Asp_carbatrfase_reg_N_sf"/>
</dbReference>
<comment type="function">
    <text evidence="1 7">Involved in allosteric regulation of aspartate carbamoyltransferase.</text>
</comment>
<dbReference type="GO" id="GO:0046872">
    <property type="term" value="F:metal ion binding"/>
    <property type="evidence" value="ECO:0007669"/>
    <property type="project" value="UniProtKB-KW"/>
</dbReference>
<evidence type="ECO:0000256" key="2">
    <source>
        <dbReference type="ARBA" id="ARBA00010498"/>
    </source>
</evidence>
<comment type="subunit">
    <text evidence="7">Contains catalytic and regulatory chains.</text>
</comment>
<evidence type="ECO:0000256" key="3">
    <source>
        <dbReference type="ARBA" id="ARBA00021764"/>
    </source>
</evidence>
<evidence type="ECO:0000256" key="1">
    <source>
        <dbReference type="ARBA" id="ARBA00002565"/>
    </source>
</evidence>
<comment type="caution">
    <text evidence="10">The sequence shown here is derived from an EMBL/GenBank/DDBJ whole genome shotgun (WGS) entry which is preliminary data.</text>
</comment>
<dbReference type="EMBL" id="MIYX01000003">
    <property type="protein sequence ID" value="OIR21649.1"/>
    <property type="molecule type" value="Genomic_DNA"/>
</dbReference>
<feature type="binding site" evidence="7">
    <location>
        <position position="137"/>
    </location>
    <ligand>
        <name>Zn(2+)</name>
        <dbReference type="ChEBI" id="CHEBI:29105"/>
    </ligand>
</feature>
<feature type="binding site" evidence="7">
    <location>
        <position position="108"/>
    </location>
    <ligand>
        <name>Zn(2+)</name>
        <dbReference type="ChEBI" id="CHEBI:29105"/>
    </ligand>
</feature>
<dbReference type="InterPro" id="IPR036792">
    <property type="entry name" value="Asp_carbatrfase_reg_C_sf"/>
</dbReference>
<sequence>MSDNLMRVQPIRNGTVIDHIKAGRGRKVLDALDLIDKGTTITLLMHVPSKKNSSKDVIKIEDRELSESESQKLALLSPGSQVNIIRNFVVAEKNVAELPELISDMAICSNDNCISNNERGAKTTFNIINGGSLSIQCVYCGRKIAEDNIEFI</sequence>
<dbReference type="GO" id="GO:0009347">
    <property type="term" value="C:aspartate carbamoyltransferase complex"/>
    <property type="evidence" value="ECO:0007669"/>
    <property type="project" value="InterPro"/>
</dbReference>
<keyword evidence="5 7" id="KW-0862">Zinc</keyword>
<feature type="binding site" evidence="7">
    <location>
        <position position="113"/>
    </location>
    <ligand>
        <name>Zn(2+)</name>
        <dbReference type="ChEBI" id="CHEBI:29105"/>
    </ligand>
</feature>
<evidence type="ECO:0000313" key="11">
    <source>
        <dbReference type="Proteomes" id="UP000183375"/>
    </source>
</evidence>
<dbReference type="Gene3D" id="2.30.30.20">
    <property type="entry name" value="Aspartate carbamoyltransferase regulatory subunit, C-terminal domain"/>
    <property type="match status" value="1"/>
</dbReference>
<dbReference type="InterPro" id="IPR020542">
    <property type="entry name" value="Asp_carbamoyltrfase_reg_C"/>
</dbReference>
<evidence type="ECO:0000313" key="10">
    <source>
        <dbReference type="EMBL" id="OIR21649.1"/>
    </source>
</evidence>
<evidence type="ECO:0000259" key="9">
    <source>
        <dbReference type="Pfam" id="PF02748"/>
    </source>
</evidence>
<dbReference type="InterPro" id="IPR002801">
    <property type="entry name" value="Asp_carbamoylTrfase_reg"/>
</dbReference>